<organism evidence="1 2">
    <name type="scientific">Catenaria anguillulae PL171</name>
    <dbReference type="NCBI Taxonomy" id="765915"/>
    <lineage>
        <taxon>Eukaryota</taxon>
        <taxon>Fungi</taxon>
        <taxon>Fungi incertae sedis</taxon>
        <taxon>Blastocladiomycota</taxon>
        <taxon>Blastocladiomycetes</taxon>
        <taxon>Blastocladiales</taxon>
        <taxon>Catenariaceae</taxon>
        <taxon>Catenaria</taxon>
    </lineage>
</organism>
<keyword evidence="2" id="KW-1185">Reference proteome</keyword>
<gene>
    <name evidence="1" type="ORF">BCR44DRAFT_1224637</name>
</gene>
<dbReference type="Proteomes" id="UP000193411">
    <property type="component" value="Unassembled WGS sequence"/>
</dbReference>
<accession>A0A1Y2HFL9</accession>
<dbReference type="EMBL" id="MCFL01000041">
    <property type="protein sequence ID" value="ORZ32804.1"/>
    <property type="molecule type" value="Genomic_DNA"/>
</dbReference>
<dbReference type="AlphaFoldDB" id="A0A1Y2HFL9"/>
<evidence type="ECO:0000313" key="1">
    <source>
        <dbReference type="EMBL" id="ORZ32804.1"/>
    </source>
</evidence>
<comment type="caution">
    <text evidence="1">The sequence shown here is derived from an EMBL/GenBank/DDBJ whole genome shotgun (WGS) entry which is preliminary data.</text>
</comment>
<proteinExistence type="predicted"/>
<name>A0A1Y2HFL9_9FUNG</name>
<sequence>MSRQQMFCPLASGALRDLAVPIRRSTRPSGQGPAFHLSKHSLQRSSHLFHSQQVYIQIMMIPTRDQHAHMANSHASFLQVSRHTLASLLVRGLLHWHLCTGQIIPLHDHRIQQHRITPNGNHPDSVHIQHLESPQLQHGKCHVRHRGRHHPKNVHQVPSGAPKVHAADTGHRSGYLHGKHGKCHLGIESVAEQVHVVALVAGEVEVDRGVGTVHVLRGVDCTVNGLNALLGEGKAREAHQERDDGCQIDDAHVGRRHDKGRRVWVG</sequence>
<reference evidence="1 2" key="1">
    <citation type="submission" date="2016-07" db="EMBL/GenBank/DDBJ databases">
        <title>Pervasive Adenine N6-methylation of Active Genes in Fungi.</title>
        <authorList>
            <consortium name="DOE Joint Genome Institute"/>
            <person name="Mondo S.J."/>
            <person name="Dannebaum R.O."/>
            <person name="Kuo R.C."/>
            <person name="Labutti K."/>
            <person name="Haridas S."/>
            <person name="Kuo A."/>
            <person name="Salamov A."/>
            <person name="Ahrendt S.R."/>
            <person name="Lipzen A."/>
            <person name="Sullivan W."/>
            <person name="Andreopoulos W.B."/>
            <person name="Clum A."/>
            <person name="Lindquist E."/>
            <person name="Daum C."/>
            <person name="Ramamoorthy G.K."/>
            <person name="Gryganskyi A."/>
            <person name="Culley D."/>
            <person name="Magnuson J.K."/>
            <person name="James T.Y."/>
            <person name="O'Malley M.A."/>
            <person name="Stajich J.E."/>
            <person name="Spatafora J.W."/>
            <person name="Visel A."/>
            <person name="Grigoriev I.V."/>
        </authorList>
    </citation>
    <scope>NUCLEOTIDE SEQUENCE [LARGE SCALE GENOMIC DNA]</scope>
    <source>
        <strain evidence="1 2">PL171</strain>
    </source>
</reference>
<protein>
    <submittedName>
        <fullName evidence="1">Uncharacterized protein</fullName>
    </submittedName>
</protein>
<evidence type="ECO:0000313" key="2">
    <source>
        <dbReference type="Proteomes" id="UP000193411"/>
    </source>
</evidence>